<name>A0A2U1JWP2_9BACI</name>
<dbReference type="AlphaFoldDB" id="A0A2U1JWP2"/>
<sequence>MTKREKLIEYFKTVTPEEFLMDLQKGSKPIEADLKLIKEIREIGLSNEAINVLIHYILIKSDMKLNKNYALKIAAHWNRKRVTTADEAMMWL</sequence>
<dbReference type="Pfam" id="PF07261">
    <property type="entry name" value="DnaB_2"/>
    <property type="match status" value="1"/>
</dbReference>
<dbReference type="OrthoDB" id="2082007at2"/>
<dbReference type="Proteomes" id="UP000245998">
    <property type="component" value="Unassembled WGS sequence"/>
</dbReference>
<organism evidence="3 4">
    <name type="scientific">Pueribacillus theae</name>
    <dbReference type="NCBI Taxonomy" id="2171751"/>
    <lineage>
        <taxon>Bacteria</taxon>
        <taxon>Bacillati</taxon>
        <taxon>Bacillota</taxon>
        <taxon>Bacilli</taxon>
        <taxon>Bacillales</taxon>
        <taxon>Bacillaceae</taxon>
        <taxon>Pueribacillus</taxon>
    </lineage>
</organism>
<evidence type="ECO:0000313" key="3">
    <source>
        <dbReference type="EMBL" id="PWA09238.1"/>
    </source>
</evidence>
<dbReference type="EMBL" id="QCZG01000030">
    <property type="protein sequence ID" value="PWA09238.1"/>
    <property type="molecule type" value="Genomic_DNA"/>
</dbReference>
<evidence type="ECO:0000259" key="2">
    <source>
        <dbReference type="Pfam" id="PF07261"/>
    </source>
</evidence>
<dbReference type="InterPro" id="IPR006343">
    <property type="entry name" value="DnaB/C_C"/>
</dbReference>
<accession>A0A2U1JWP2</accession>
<proteinExistence type="inferred from homology"/>
<gene>
    <name evidence="3" type="ORF">DCC39_13305</name>
</gene>
<feature type="domain" description="DnaB/C C-terminal" evidence="2">
    <location>
        <begin position="35"/>
        <end position="89"/>
    </location>
</feature>
<protein>
    <recommendedName>
        <fullName evidence="2">DnaB/C C-terminal domain-containing protein</fullName>
    </recommendedName>
</protein>
<evidence type="ECO:0000313" key="4">
    <source>
        <dbReference type="Proteomes" id="UP000245998"/>
    </source>
</evidence>
<keyword evidence="4" id="KW-1185">Reference proteome</keyword>
<dbReference type="RefSeq" id="WP_116555394.1">
    <property type="nucleotide sequence ID" value="NZ_QCZG01000030.1"/>
</dbReference>
<reference evidence="3 4" key="1">
    <citation type="submission" date="2018-04" db="EMBL/GenBank/DDBJ databases">
        <title>Camelliibacillus theae gen. nov., sp. nov., isolated from Pu'er tea.</title>
        <authorList>
            <person name="Niu L."/>
        </authorList>
    </citation>
    <scope>NUCLEOTIDE SEQUENCE [LARGE SCALE GENOMIC DNA]</scope>
    <source>
        <strain evidence="3 4">T8</strain>
    </source>
</reference>
<comment type="caution">
    <text evidence="3">The sequence shown here is derived from an EMBL/GenBank/DDBJ whole genome shotgun (WGS) entry which is preliminary data.</text>
</comment>
<evidence type="ECO:0000256" key="1">
    <source>
        <dbReference type="ARBA" id="ARBA00093462"/>
    </source>
</evidence>
<comment type="similarity">
    <text evidence="1">Belongs to the DnaB/DnaD family.</text>
</comment>